<keyword evidence="3" id="KW-1185">Reference proteome</keyword>
<evidence type="ECO:0000313" key="3">
    <source>
        <dbReference type="Proteomes" id="UP001155077"/>
    </source>
</evidence>
<keyword evidence="1" id="KW-0812">Transmembrane</keyword>
<dbReference type="EMBL" id="JAMSCK010000003">
    <property type="protein sequence ID" value="MCM8569365.1"/>
    <property type="molecule type" value="Genomic_DNA"/>
</dbReference>
<evidence type="ECO:0000313" key="2">
    <source>
        <dbReference type="EMBL" id="MCM8569365.1"/>
    </source>
</evidence>
<gene>
    <name evidence="2" type="ORF">NE848_08240</name>
</gene>
<comment type="caution">
    <text evidence="2">The sequence shown here is derived from an EMBL/GenBank/DDBJ whole genome shotgun (WGS) entry which is preliminary data.</text>
</comment>
<dbReference type="RefSeq" id="WP_252112356.1">
    <property type="nucleotide sequence ID" value="NZ_JAMSCK010000003.1"/>
</dbReference>
<feature type="transmembrane region" description="Helical" evidence="1">
    <location>
        <begin position="89"/>
        <end position="111"/>
    </location>
</feature>
<name>A0ABT0Z1W5_9FLAO</name>
<proteinExistence type="predicted"/>
<dbReference type="Proteomes" id="UP001155077">
    <property type="component" value="Unassembled WGS sequence"/>
</dbReference>
<evidence type="ECO:0000256" key="1">
    <source>
        <dbReference type="SAM" id="Phobius"/>
    </source>
</evidence>
<protein>
    <submittedName>
        <fullName evidence="2">Uncharacterized protein</fullName>
    </submittedName>
</protein>
<organism evidence="2 3">
    <name type="scientific">Gramella jeungdoensis</name>
    <dbReference type="NCBI Taxonomy" id="708091"/>
    <lineage>
        <taxon>Bacteria</taxon>
        <taxon>Pseudomonadati</taxon>
        <taxon>Bacteroidota</taxon>
        <taxon>Flavobacteriia</taxon>
        <taxon>Flavobacteriales</taxon>
        <taxon>Flavobacteriaceae</taxon>
        <taxon>Christiangramia</taxon>
    </lineage>
</organism>
<accession>A0ABT0Z1W5</accession>
<reference evidence="2" key="1">
    <citation type="submission" date="2022-06" db="EMBL/GenBank/DDBJ databases">
        <title>Gramella sediminis sp. nov., isolated from deep-sea sediment of the Indian Ocean.</title>
        <authorList>
            <person name="Yang L."/>
        </authorList>
    </citation>
    <scope>NUCLEOTIDE SEQUENCE</scope>
    <source>
        <strain evidence="2">HMD3159</strain>
    </source>
</reference>
<sequence length="112" mass="13101">MKDNIEEEVLLKFQKGQIKAPILENENEKKIFLQLQKYSLIYMTPEGVWVVSQKGKNALKYGVQKFLTLERFEERIVKKSMSRETERKWIFFAVIPLIVVLAGVLCIKIIAI</sequence>
<keyword evidence="1" id="KW-1133">Transmembrane helix</keyword>
<keyword evidence="1" id="KW-0472">Membrane</keyword>